<dbReference type="EMBL" id="JAMCCK010000024">
    <property type="protein sequence ID" value="MCL3995316.1"/>
    <property type="molecule type" value="Genomic_DNA"/>
</dbReference>
<feature type="transmembrane region" description="Helical" evidence="1">
    <location>
        <begin position="12"/>
        <end position="31"/>
    </location>
</feature>
<dbReference type="Proteomes" id="UP001202052">
    <property type="component" value="Unassembled WGS sequence"/>
</dbReference>
<evidence type="ECO:0000313" key="3">
    <source>
        <dbReference type="Proteomes" id="UP001202052"/>
    </source>
</evidence>
<evidence type="ECO:0000256" key="1">
    <source>
        <dbReference type="SAM" id="Phobius"/>
    </source>
</evidence>
<name>A0ABT0NVH3_9ACTN</name>
<dbReference type="RefSeq" id="WP_249461145.1">
    <property type="nucleotide sequence ID" value="NZ_JAMCCK010000024.1"/>
</dbReference>
<keyword evidence="1" id="KW-1133">Transmembrane helix</keyword>
<organism evidence="2 3">
    <name type="scientific">Streptomyces lavenduligriseus</name>
    <dbReference type="NCBI Taxonomy" id="67315"/>
    <lineage>
        <taxon>Bacteria</taxon>
        <taxon>Bacillati</taxon>
        <taxon>Actinomycetota</taxon>
        <taxon>Actinomycetes</taxon>
        <taxon>Kitasatosporales</taxon>
        <taxon>Streptomycetaceae</taxon>
        <taxon>Streptomyces</taxon>
    </lineage>
</organism>
<reference evidence="2 3" key="1">
    <citation type="submission" date="2022-05" db="EMBL/GenBank/DDBJ databases">
        <title>Genome Resource of Streptomyces lavenduligriseus GA1-1, a Strain with Broad-Spectrum Antifungal Activity against Phytopathogenic Fungi.</title>
        <authorList>
            <person name="Qi D."/>
        </authorList>
    </citation>
    <scope>NUCLEOTIDE SEQUENCE [LARGE SCALE GENOMIC DNA]</scope>
    <source>
        <strain evidence="2 3">GA1-1</strain>
    </source>
</reference>
<keyword evidence="1" id="KW-0472">Membrane</keyword>
<evidence type="ECO:0000313" key="2">
    <source>
        <dbReference type="EMBL" id="MCL3995316.1"/>
    </source>
</evidence>
<keyword evidence="1" id="KW-0812">Transmembrane</keyword>
<comment type="caution">
    <text evidence="2">The sequence shown here is derived from an EMBL/GenBank/DDBJ whole genome shotgun (WGS) entry which is preliminary data.</text>
</comment>
<sequence length="365" mass="38353">MQTKSGLRPRHAGWYAGALLLVLALLGLVLYGTGVIGPGGDEDSVDRACGGTLAQGGLSAALPSSRLSAEDLDGDDYLAACRVRTEGSGAKRGSLEVKLRWSTSKAPDSTLVWYNANYNGVRDQAAPLGHGWSGVVRRESGTYQVMVALDCVNQRNKALVAYGDLLGAANSTTLTGLGQVTTETAREAAEKHGCQVEAGQRITGLSPDSIGRSGAAEPLRQADGSCAALRDTEPERNGTPDVLEYPADTDTPQVNCYLITKTGKPGYGLYAYYGASAKDFLASEEAALKAAAGPYGEHDYAWATATCPRSAQPAVFALYHLYDEDTGGYPVPHYSASFARSALTAFAAHEAKQRGCGSVRMVTQS</sequence>
<protein>
    <submittedName>
        <fullName evidence="2">Uncharacterized protein</fullName>
    </submittedName>
</protein>
<keyword evidence="3" id="KW-1185">Reference proteome</keyword>
<accession>A0ABT0NVH3</accession>
<proteinExistence type="predicted"/>
<gene>
    <name evidence="2" type="ORF">M4438_17635</name>
</gene>